<gene>
    <name evidence="1" type="ORF">PS723_00019</name>
</gene>
<dbReference type="AlphaFoldDB" id="A0A5E6ZL40"/>
<protein>
    <submittedName>
        <fullName evidence="1">Uncharacterized protein</fullName>
    </submittedName>
</protein>
<evidence type="ECO:0000313" key="2">
    <source>
        <dbReference type="Proteomes" id="UP000379480"/>
    </source>
</evidence>
<sequence length="72" mass="7792">MGVDCSPRKAAHPPLSIHCLIVDPALARYCFDVGLASRQRDQPFVAVAGDSDNSLSMRWVKSGARLALPCRP</sequence>
<evidence type="ECO:0000313" key="1">
    <source>
        <dbReference type="EMBL" id="VVN64737.1"/>
    </source>
</evidence>
<dbReference type="EMBL" id="CABVHY010000001">
    <property type="protein sequence ID" value="VVN64737.1"/>
    <property type="molecule type" value="Genomic_DNA"/>
</dbReference>
<dbReference type="Proteomes" id="UP000379480">
    <property type="component" value="Unassembled WGS sequence"/>
</dbReference>
<organism evidence="1 2">
    <name type="scientific">Pseudomonas fluorescens</name>
    <dbReference type="NCBI Taxonomy" id="294"/>
    <lineage>
        <taxon>Bacteria</taxon>
        <taxon>Pseudomonadati</taxon>
        <taxon>Pseudomonadota</taxon>
        <taxon>Gammaproteobacteria</taxon>
        <taxon>Pseudomonadales</taxon>
        <taxon>Pseudomonadaceae</taxon>
        <taxon>Pseudomonas</taxon>
    </lineage>
</organism>
<proteinExistence type="predicted"/>
<reference evidence="1 2" key="1">
    <citation type="submission" date="2019-09" db="EMBL/GenBank/DDBJ databases">
        <authorList>
            <person name="Chandra G."/>
            <person name="Truman W A."/>
        </authorList>
    </citation>
    <scope>NUCLEOTIDE SEQUENCE [LARGE SCALE GENOMIC DNA]</scope>
    <source>
        <strain evidence="1">PS723</strain>
    </source>
</reference>
<accession>A0A5E6ZL40</accession>
<name>A0A5E6ZL40_PSEFL</name>